<dbReference type="Pfam" id="PF13734">
    <property type="entry name" value="Inhibitor_I69"/>
    <property type="match status" value="1"/>
</dbReference>
<evidence type="ECO:0000259" key="7">
    <source>
        <dbReference type="Pfam" id="PF13734"/>
    </source>
</evidence>
<feature type="chain" id="PRO_5047458830" evidence="6">
    <location>
        <begin position="23"/>
        <end position="605"/>
    </location>
</feature>
<proteinExistence type="inferred from homology"/>
<comment type="caution">
    <text evidence="8">The sequence shown here is derived from an EMBL/GenBank/DDBJ whole genome shotgun (WGS) entry which is preliminary data.</text>
</comment>
<name>A0ABV4CWA4_9BACT</name>
<evidence type="ECO:0000256" key="3">
    <source>
        <dbReference type="ARBA" id="ARBA00022729"/>
    </source>
</evidence>
<dbReference type="Gene3D" id="3.90.70.50">
    <property type="entry name" value="Peptidase C10, streptopain"/>
    <property type="match status" value="1"/>
</dbReference>
<evidence type="ECO:0000256" key="6">
    <source>
        <dbReference type="SAM" id="SignalP"/>
    </source>
</evidence>
<dbReference type="Proteomes" id="UP001565200">
    <property type="component" value="Unassembled WGS sequence"/>
</dbReference>
<sequence length="605" mass="64874">MKKLLVGVALPVLLSAAINVYARQLTVDEATALAEGFVLNNLVKNDGSRSSIAEMKLVYSASVSDDVLDETAYYVFDRGTDDGYVIVSGDDRLRPVLGYASVGKFDVDSLPPNMKWWLGEYAREIAAFLCNQDENSAVLIRQPERTESAERNTVAPLVTTIWNQTAPYNDQCPLSLGRKSVTGCVATAMAQIVNYHNWPQGTGAGTYSYTIKLNGVASKVQFNYSATTFAWANMLDDYSAGNPGFSQKMAVANLMLACGVGVHMKYSPDESGAYSFAVPYALINYFKYDSATRMLLRDYYYASEWEDIVYREISEGRPVLYSGTNDAGAGHAFVCDGYGADGLFHINWGWGGYYDDYFALSALNPEGQGTGGNVGGFNYGQDIIVGIKPAASGTGKSNGYILSGGAFTYGDNKFNTSDGVFNYYPQSFKGELGVEVVKSNAVGAGVFVTAGSIDWGAADMATGSLPGYNIGLPVSIVNGLQPGSYKVYPAWKGMAGRWERMLCPVSEQCFVTLTVTSDGKYVYSNEGPVTGISDIIADEGFRVCSRASAVVVSGVAGDVVEIYDLRGVLVAKTKASPDETVISLTPGLYVVRCGGNSKKVSVGSR</sequence>
<keyword evidence="5" id="KW-0788">Thiol protease</keyword>
<protein>
    <submittedName>
        <fullName evidence="8">Thiol protease/hemagglutinin PrtT</fullName>
    </submittedName>
</protein>
<dbReference type="RefSeq" id="WP_121698656.1">
    <property type="nucleotide sequence ID" value="NZ_JBCLPP010000021.1"/>
</dbReference>
<dbReference type="GO" id="GO:0006508">
    <property type="term" value="P:proteolysis"/>
    <property type="evidence" value="ECO:0007669"/>
    <property type="project" value="UniProtKB-KW"/>
</dbReference>
<dbReference type="InterPro" id="IPR038765">
    <property type="entry name" value="Papain-like_cys_pep_sf"/>
</dbReference>
<evidence type="ECO:0000313" key="8">
    <source>
        <dbReference type="EMBL" id="MEY8245673.1"/>
    </source>
</evidence>
<evidence type="ECO:0000256" key="2">
    <source>
        <dbReference type="ARBA" id="ARBA00022670"/>
    </source>
</evidence>
<keyword evidence="9" id="KW-1185">Reference proteome</keyword>
<dbReference type="GO" id="GO:0008233">
    <property type="term" value="F:peptidase activity"/>
    <property type="evidence" value="ECO:0007669"/>
    <property type="project" value="UniProtKB-KW"/>
</dbReference>
<gene>
    <name evidence="8" type="ORF">AAK873_08620</name>
</gene>
<dbReference type="InterPro" id="IPR025896">
    <property type="entry name" value="Spi_Prtas-inh"/>
</dbReference>
<evidence type="ECO:0000256" key="4">
    <source>
        <dbReference type="ARBA" id="ARBA00022801"/>
    </source>
</evidence>
<organism evidence="8 9">
    <name type="scientific">Heminiphilus faecis</name>
    <dbReference type="NCBI Taxonomy" id="2601703"/>
    <lineage>
        <taxon>Bacteria</taxon>
        <taxon>Pseudomonadati</taxon>
        <taxon>Bacteroidota</taxon>
        <taxon>Bacteroidia</taxon>
        <taxon>Bacteroidales</taxon>
        <taxon>Muribaculaceae</taxon>
        <taxon>Heminiphilus</taxon>
    </lineage>
</organism>
<keyword evidence="2 8" id="KW-0645">Protease</keyword>
<dbReference type="SUPFAM" id="SSF54001">
    <property type="entry name" value="Cysteine proteinases"/>
    <property type="match status" value="1"/>
</dbReference>
<feature type="domain" description="Spi protease inhibitor" evidence="7">
    <location>
        <begin position="22"/>
        <end position="125"/>
    </location>
</feature>
<accession>A0ABV4CWA4</accession>
<dbReference type="InterPro" id="IPR044934">
    <property type="entry name" value="Streptopain_sf"/>
</dbReference>
<reference evidence="8 9" key="1">
    <citation type="submission" date="2024-03" db="EMBL/GenBank/DDBJ databases">
        <title>Mouse gut bacterial collection (mGBC) of GemPharmatech.</title>
        <authorList>
            <person name="He Y."/>
            <person name="Dong L."/>
            <person name="Wu D."/>
            <person name="Gao X."/>
            <person name="Lin Z."/>
        </authorList>
    </citation>
    <scope>NUCLEOTIDE SEQUENCE [LARGE SCALE GENOMIC DNA]</scope>
    <source>
        <strain evidence="8 9">54-13</strain>
    </source>
</reference>
<evidence type="ECO:0000313" key="9">
    <source>
        <dbReference type="Proteomes" id="UP001565200"/>
    </source>
</evidence>
<keyword evidence="3 6" id="KW-0732">Signal</keyword>
<comment type="similarity">
    <text evidence="1">Belongs to the peptidase C10 family.</text>
</comment>
<dbReference type="EMBL" id="JBCLPP010000021">
    <property type="protein sequence ID" value="MEY8245673.1"/>
    <property type="molecule type" value="Genomic_DNA"/>
</dbReference>
<dbReference type="Pfam" id="PF01640">
    <property type="entry name" value="Peptidase_C10"/>
    <property type="match status" value="1"/>
</dbReference>
<evidence type="ECO:0000256" key="1">
    <source>
        <dbReference type="ARBA" id="ARBA00009693"/>
    </source>
</evidence>
<keyword evidence="4" id="KW-0378">Hydrolase</keyword>
<dbReference type="InterPro" id="IPR000200">
    <property type="entry name" value="Peptidase_C10"/>
</dbReference>
<evidence type="ECO:0000256" key="5">
    <source>
        <dbReference type="ARBA" id="ARBA00022807"/>
    </source>
</evidence>
<feature type="signal peptide" evidence="6">
    <location>
        <begin position="1"/>
        <end position="22"/>
    </location>
</feature>
<dbReference type="PRINTS" id="PR00797">
    <property type="entry name" value="STREPTOPAIN"/>
</dbReference>